<sequence>MRQNTNRRHHRDEGAILPLVLVVTVVLSIIVVGIATYTSAGLRYGQQSEARAGRLASAQGAMDDALEQLELRSSLCATAAGGAGIDVPFPETVNGSDVVVSCRIVGGALPPADGWAIVITEEGAPATGNTFEFSLGGKPEINGPVFLNSPSRSNFSQPTTIVEGDIWYPDDGCAVSNPSDSGVQFARSSVTLNNLSFDPTTRGIYCVNRTWDQLFGTNLTVSTKVAEYEADLGTWQNPGYNIEGSCRVFEPGYYTSLPLGNNNYFKSGDYVFDNLGLVTLKGKTMTMGNITRQEYPAIDNTDCDSVRLADSDDGATLYIKGNTRFESQANSGIEVSGKQQGTAFVAVHVLNSSLGYSTPLFTANNGAKKEVAVQALLWAPYNSLQFDTIPAQKAAVLRGGAVVAGFTGGVSAAAVGFVIEVPTSAASTKLLLESTATDSQGENTVRVIANYRPSTGEVAVASRRVLD</sequence>
<reference evidence="2 3" key="1">
    <citation type="submission" date="2019-03" db="EMBL/GenBank/DDBJ databases">
        <title>Sequencing the genomes of 1000 actinobacteria strains.</title>
        <authorList>
            <person name="Klenk H.-P."/>
        </authorList>
    </citation>
    <scope>NUCLEOTIDE SEQUENCE [LARGE SCALE GENOMIC DNA]</scope>
    <source>
        <strain evidence="2 3">DSM 18936</strain>
    </source>
</reference>
<keyword evidence="1" id="KW-1133">Transmembrane helix</keyword>
<dbReference type="AlphaFoldDB" id="A0A4R7I4G9"/>
<evidence type="ECO:0000313" key="3">
    <source>
        <dbReference type="Proteomes" id="UP000294558"/>
    </source>
</evidence>
<proteinExistence type="predicted"/>
<feature type="transmembrane region" description="Helical" evidence="1">
    <location>
        <begin position="16"/>
        <end position="37"/>
    </location>
</feature>
<name>A0A4R7I4G9_9ACTN</name>
<comment type="caution">
    <text evidence="2">The sequence shown here is derived from an EMBL/GenBank/DDBJ whole genome shotgun (WGS) entry which is preliminary data.</text>
</comment>
<keyword evidence="1" id="KW-0472">Membrane</keyword>
<keyword evidence="3" id="KW-1185">Reference proteome</keyword>
<keyword evidence="1" id="KW-0812">Transmembrane</keyword>
<organism evidence="2 3">
    <name type="scientific">Ilumatobacter fluminis</name>
    <dbReference type="NCBI Taxonomy" id="467091"/>
    <lineage>
        <taxon>Bacteria</taxon>
        <taxon>Bacillati</taxon>
        <taxon>Actinomycetota</taxon>
        <taxon>Acidimicrobiia</taxon>
        <taxon>Acidimicrobiales</taxon>
        <taxon>Ilumatobacteraceae</taxon>
        <taxon>Ilumatobacter</taxon>
    </lineage>
</organism>
<gene>
    <name evidence="2" type="ORF">BDK89_4196</name>
</gene>
<dbReference type="EMBL" id="SOAU01000001">
    <property type="protein sequence ID" value="TDT18572.1"/>
    <property type="molecule type" value="Genomic_DNA"/>
</dbReference>
<dbReference type="Proteomes" id="UP000294558">
    <property type="component" value="Unassembled WGS sequence"/>
</dbReference>
<accession>A0A4R7I4G9</accession>
<evidence type="ECO:0000256" key="1">
    <source>
        <dbReference type="SAM" id="Phobius"/>
    </source>
</evidence>
<dbReference type="RefSeq" id="WP_133870779.1">
    <property type="nucleotide sequence ID" value="NZ_SOAU01000001.1"/>
</dbReference>
<protein>
    <submittedName>
        <fullName evidence="2">Uncharacterized protein</fullName>
    </submittedName>
</protein>
<evidence type="ECO:0000313" key="2">
    <source>
        <dbReference type="EMBL" id="TDT18572.1"/>
    </source>
</evidence>